<dbReference type="Proteomes" id="UP000334820">
    <property type="component" value="Unassembled WGS sequence"/>
</dbReference>
<evidence type="ECO:0000256" key="4">
    <source>
        <dbReference type="ARBA" id="ARBA00023136"/>
    </source>
</evidence>
<sequence>MSLFSSVWYLWLRQARQTWRHPIWVIFGLFQPLCYLLLFAPLLQNLSGIPAIAAGEAMTFYVPGLLVMMALFGAGYVGFGLVVELQGGFIERLLVTPMTRAALLLSRVLLDIMTLLIQVLLICLIALPLGLRVSPGSFLLALLLLVLLGLGLAACSYALAFLLRSAEALSSLLNMVSVPLLLLSGVLLPLTLAPPPLRAIAHFNPFAYVVDGARALFLGRLGDVAVWQGYLCAGVFALLALFWGLRSLKRAVA</sequence>
<feature type="transmembrane region" description="Helical" evidence="5">
    <location>
        <begin position="225"/>
        <end position="245"/>
    </location>
</feature>
<dbReference type="PRINTS" id="PR00164">
    <property type="entry name" value="ABC2TRNSPORT"/>
</dbReference>
<evidence type="ECO:0000256" key="2">
    <source>
        <dbReference type="ARBA" id="ARBA00022692"/>
    </source>
</evidence>
<keyword evidence="5" id="KW-0813">Transport</keyword>
<dbReference type="AlphaFoldDB" id="A0A5J4K7A3"/>
<dbReference type="PROSITE" id="PS51012">
    <property type="entry name" value="ABC_TM2"/>
    <property type="match status" value="1"/>
</dbReference>
<feature type="domain" description="ABC transmembrane type-2" evidence="6">
    <location>
        <begin position="23"/>
        <end position="251"/>
    </location>
</feature>
<dbReference type="Pfam" id="PF01061">
    <property type="entry name" value="ABC2_membrane"/>
    <property type="match status" value="1"/>
</dbReference>
<proteinExistence type="inferred from homology"/>
<feature type="transmembrane region" description="Helical" evidence="5">
    <location>
        <begin position="21"/>
        <end position="40"/>
    </location>
</feature>
<comment type="similarity">
    <text evidence="5">Belongs to the ABC-2 integral membrane protein family.</text>
</comment>
<dbReference type="InterPro" id="IPR000412">
    <property type="entry name" value="ABC_2_transport"/>
</dbReference>
<accession>A0A5J4K7A3</accession>
<reference evidence="7 8" key="1">
    <citation type="journal article" date="2019" name="Int. J. Syst. Evol. Microbiol.">
        <title>Thermogemmatispora aurantia sp. nov. and Thermogemmatispora argillosa sp. nov., within the class Ktedonobacteria, and emended description of the genus Thermogemmatispora.</title>
        <authorList>
            <person name="Zheng Y."/>
            <person name="Wang C.M."/>
            <person name="Sakai Y."/>
            <person name="Abe K."/>
            <person name="Yokota A."/>
            <person name="Yabe S."/>
        </authorList>
    </citation>
    <scope>NUCLEOTIDE SEQUENCE [LARGE SCALE GENOMIC DNA]</scope>
    <source>
        <strain evidence="7 8">A1-2</strain>
    </source>
</reference>
<protein>
    <recommendedName>
        <fullName evidence="5">Transport permease protein</fullName>
    </recommendedName>
</protein>
<evidence type="ECO:0000313" key="7">
    <source>
        <dbReference type="EMBL" id="GER82952.1"/>
    </source>
</evidence>
<feature type="transmembrane region" description="Helical" evidence="5">
    <location>
        <begin position="104"/>
        <end position="127"/>
    </location>
</feature>
<evidence type="ECO:0000256" key="3">
    <source>
        <dbReference type="ARBA" id="ARBA00022989"/>
    </source>
</evidence>
<dbReference type="InterPro" id="IPR013525">
    <property type="entry name" value="ABC2_TM"/>
</dbReference>
<feature type="transmembrane region" description="Helical" evidence="5">
    <location>
        <begin position="172"/>
        <end position="192"/>
    </location>
</feature>
<keyword evidence="5" id="KW-1003">Cell membrane</keyword>
<dbReference type="PANTHER" id="PTHR43229">
    <property type="entry name" value="NODULATION PROTEIN J"/>
    <property type="match status" value="1"/>
</dbReference>
<dbReference type="InterPro" id="IPR051784">
    <property type="entry name" value="Nod_factor_ABC_transporter"/>
</dbReference>
<comment type="subcellular location">
    <subcellularLocation>
        <location evidence="5">Cell membrane</location>
        <topology evidence="5">Multi-pass membrane protein</topology>
    </subcellularLocation>
    <subcellularLocation>
        <location evidence="1">Membrane</location>
        <topology evidence="1">Multi-pass membrane protein</topology>
    </subcellularLocation>
</comment>
<comment type="caution">
    <text evidence="7">The sequence shown here is derived from an EMBL/GenBank/DDBJ whole genome shotgun (WGS) entry which is preliminary data.</text>
</comment>
<feature type="transmembrane region" description="Helical" evidence="5">
    <location>
        <begin position="60"/>
        <end position="83"/>
    </location>
</feature>
<dbReference type="GO" id="GO:0043190">
    <property type="term" value="C:ATP-binding cassette (ABC) transporter complex"/>
    <property type="evidence" value="ECO:0007669"/>
    <property type="project" value="InterPro"/>
</dbReference>
<organism evidence="7 8">
    <name type="scientific">Thermogemmatispora aurantia</name>
    <dbReference type="NCBI Taxonomy" id="2045279"/>
    <lineage>
        <taxon>Bacteria</taxon>
        <taxon>Bacillati</taxon>
        <taxon>Chloroflexota</taxon>
        <taxon>Ktedonobacteria</taxon>
        <taxon>Thermogemmatisporales</taxon>
        <taxon>Thermogemmatisporaceae</taxon>
        <taxon>Thermogemmatispora</taxon>
    </lineage>
</organism>
<evidence type="ECO:0000259" key="6">
    <source>
        <dbReference type="PROSITE" id="PS51012"/>
    </source>
</evidence>
<dbReference type="GO" id="GO:0140359">
    <property type="term" value="F:ABC-type transporter activity"/>
    <property type="evidence" value="ECO:0007669"/>
    <property type="project" value="InterPro"/>
</dbReference>
<dbReference type="PIRSF" id="PIRSF006648">
    <property type="entry name" value="DrrB"/>
    <property type="match status" value="1"/>
</dbReference>
<evidence type="ECO:0000256" key="5">
    <source>
        <dbReference type="RuleBase" id="RU361157"/>
    </source>
</evidence>
<dbReference type="RefSeq" id="WP_151727784.1">
    <property type="nucleotide sequence ID" value="NZ_BKZV01000002.1"/>
</dbReference>
<dbReference type="PANTHER" id="PTHR43229:SF3">
    <property type="entry name" value="ABC-TYPE MULTIDRUG TRANSPORT SYSTEM, PERMEASE COMPONENT"/>
    <property type="match status" value="1"/>
</dbReference>
<keyword evidence="4 5" id="KW-0472">Membrane</keyword>
<dbReference type="EMBL" id="BKZV01000002">
    <property type="protein sequence ID" value="GER82952.1"/>
    <property type="molecule type" value="Genomic_DNA"/>
</dbReference>
<evidence type="ECO:0000313" key="8">
    <source>
        <dbReference type="Proteomes" id="UP000334820"/>
    </source>
</evidence>
<keyword evidence="2 5" id="KW-0812">Transmembrane</keyword>
<dbReference type="InterPro" id="IPR047817">
    <property type="entry name" value="ABC2_TM_bact-type"/>
</dbReference>
<gene>
    <name evidence="7" type="ORF">KTAU_15890</name>
</gene>
<feature type="transmembrane region" description="Helical" evidence="5">
    <location>
        <begin position="139"/>
        <end position="160"/>
    </location>
</feature>
<keyword evidence="3 5" id="KW-1133">Transmembrane helix</keyword>
<name>A0A5J4K7A3_9CHLR</name>
<evidence type="ECO:0000256" key="1">
    <source>
        <dbReference type="ARBA" id="ARBA00004141"/>
    </source>
</evidence>
<keyword evidence="8" id="KW-1185">Reference proteome</keyword>